<reference evidence="1 2" key="1">
    <citation type="submission" date="2023-07" db="EMBL/GenBank/DDBJ databases">
        <title>Functional and genomic diversity of the sorghum phyllosphere microbiome.</title>
        <authorList>
            <person name="Shade A."/>
        </authorList>
    </citation>
    <scope>NUCLEOTIDE SEQUENCE [LARGE SCALE GENOMIC DNA]</scope>
    <source>
        <strain evidence="1 2">SORGH_AS_0892</strain>
    </source>
</reference>
<dbReference type="Proteomes" id="UP001244640">
    <property type="component" value="Unassembled WGS sequence"/>
</dbReference>
<name>A0ABU0U8C9_9SPHI</name>
<proteinExistence type="predicted"/>
<evidence type="ECO:0000313" key="2">
    <source>
        <dbReference type="Proteomes" id="UP001244640"/>
    </source>
</evidence>
<comment type="caution">
    <text evidence="1">The sequence shown here is derived from an EMBL/GenBank/DDBJ whole genome shotgun (WGS) entry which is preliminary data.</text>
</comment>
<evidence type="ECO:0008006" key="3">
    <source>
        <dbReference type="Google" id="ProtNLM"/>
    </source>
</evidence>
<organism evidence="1 2">
    <name type="scientific">Sphingobacterium zeae</name>
    <dbReference type="NCBI Taxonomy" id="1776859"/>
    <lineage>
        <taxon>Bacteria</taxon>
        <taxon>Pseudomonadati</taxon>
        <taxon>Bacteroidota</taxon>
        <taxon>Sphingobacteriia</taxon>
        <taxon>Sphingobacteriales</taxon>
        <taxon>Sphingobacteriaceae</taxon>
        <taxon>Sphingobacterium</taxon>
    </lineage>
</organism>
<protein>
    <recommendedName>
        <fullName evidence="3">DUF4372 domain-containing protein</fullName>
    </recommendedName>
</protein>
<dbReference type="EMBL" id="JAUTBA010000001">
    <property type="protein sequence ID" value="MDQ1151214.1"/>
    <property type="molecule type" value="Genomic_DNA"/>
</dbReference>
<keyword evidence="2" id="KW-1185">Reference proteome</keyword>
<sequence length="62" mass="7326">MYSDLRRKVALYSYTVMVNLNVFSQISPLIERELFKDLVAKHTSDKHCTGINKQRRLFSYSL</sequence>
<accession>A0ABU0U8C9</accession>
<evidence type="ECO:0000313" key="1">
    <source>
        <dbReference type="EMBL" id="MDQ1151214.1"/>
    </source>
</evidence>
<gene>
    <name evidence="1" type="ORF">QE382_003198</name>
</gene>